<evidence type="ECO:0000259" key="8">
    <source>
        <dbReference type="Pfam" id="PF05425"/>
    </source>
</evidence>
<evidence type="ECO:0000256" key="3">
    <source>
        <dbReference type="ARBA" id="ARBA00022692"/>
    </source>
</evidence>
<keyword evidence="4 7" id="KW-1133">Transmembrane helix</keyword>
<dbReference type="GO" id="GO:0006825">
    <property type="term" value="P:copper ion transport"/>
    <property type="evidence" value="ECO:0007669"/>
    <property type="project" value="InterPro"/>
</dbReference>
<feature type="transmembrane region" description="Helical" evidence="7">
    <location>
        <begin position="315"/>
        <end position="333"/>
    </location>
</feature>
<feature type="transmembrane region" description="Helical" evidence="7">
    <location>
        <begin position="681"/>
        <end position="702"/>
    </location>
</feature>
<dbReference type="InterPro" id="IPR032694">
    <property type="entry name" value="CopC/D"/>
</dbReference>
<dbReference type="GO" id="GO:0005886">
    <property type="term" value="C:plasma membrane"/>
    <property type="evidence" value="ECO:0007669"/>
    <property type="project" value="UniProtKB-SubCell"/>
</dbReference>
<dbReference type="InterPro" id="IPR019108">
    <property type="entry name" value="Caa3_assmbl_CtaG-rel"/>
</dbReference>
<feature type="region of interest" description="Disordered" evidence="6">
    <location>
        <begin position="1"/>
        <end position="81"/>
    </location>
</feature>
<feature type="transmembrane region" description="Helical" evidence="7">
    <location>
        <begin position="449"/>
        <end position="469"/>
    </location>
</feature>
<feature type="region of interest" description="Disordered" evidence="6">
    <location>
        <begin position="731"/>
        <end position="761"/>
    </location>
</feature>
<organism evidence="9 10">
    <name type="scientific">Nakamurella panacisegetis</name>
    <dbReference type="NCBI Taxonomy" id="1090615"/>
    <lineage>
        <taxon>Bacteria</taxon>
        <taxon>Bacillati</taxon>
        <taxon>Actinomycetota</taxon>
        <taxon>Actinomycetes</taxon>
        <taxon>Nakamurellales</taxon>
        <taxon>Nakamurellaceae</taxon>
        <taxon>Nakamurella</taxon>
    </lineage>
</organism>
<dbReference type="PANTHER" id="PTHR34820">
    <property type="entry name" value="INNER MEMBRANE PROTEIN YEBZ"/>
    <property type="match status" value="1"/>
</dbReference>
<dbReference type="Pfam" id="PF05425">
    <property type="entry name" value="CopD"/>
    <property type="match status" value="1"/>
</dbReference>
<feature type="transmembrane region" description="Helical" evidence="7">
    <location>
        <begin position="345"/>
        <end position="366"/>
    </location>
</feature>
<evidence type="ECO:0000256" key="1">
    <source>
        <dbReference type="ARBA" id="ARBA00004651"/>
    </source>
</evidence>
<keyword evidence="5 7" id="KW-0472">Membrane</keyword>
<comment type="subcellular location">
    <subcellularLocation>
        <location evidence="1">Cell membrane</location>
        <topology evidence="1">Multi-pass membrane protein</topology>
    </subcellularLocation>
</comment>
<feature type="transmembrane region" description="Helical" evidence="7">
    <location>
        <begin position="629"/>
        <end position="650"/>
    </location>
</feature>
<name>A0A1H0T5X3_9ACTN</name>
<proteinExistence type="predicted"/>
<feature type="domain" description="Copper resistance protein D" evidence="8">
    <location>
        <begin position="308"/>
        <end position="404"/>
    </location>
</feature>
<evidence type="ECO:0000313" key="10">
    <source>
        <dbReference type="Proteomes" id="UP000198741"/>
    </source>
</evidence>
<accession>A0A1H0T5X3</accession>
<dbReference type="Pfam" id="PF09678">
    <property type="entry name" value="Caa3_CtaG"/>
    <property type="match status" value="1"/>
</dbReference>
<feature type="transmembrane region" description="Helical" evidence="7">
    <location>
        <begin position="242"/>
        <end position="260"/>
    </location>
</feature>
<feature type="transmembrane region" description="Helical" evidence="7">
    <location>
        <begin position="128"/>
        <end position="153"/>
    </location>
</feature>
<evidence type="ECO:0000313" key="9">
    <source>
        <dbReference type="EMBL" id="SDP49443.1"/>
    </source>
</evidence>
<protein>
    <submittedName>
        <fullName evidence="9">Putative copper resistance protein D</fullName>
    </submittedName>
</protein>
<feature type="transmembrane region" description="Helical" evidence="7">
    <location>
        <begin position="272"/>
        <end position="295"/>
    </location>
</feature>
<feature type="transmembrane region" description="Helical" evidence="7">
    <location>
        <begin position="212"/>
        <end position="235"/>
    </location>
</feature>
<evidence type="ECO:0000256" key="5">
    <source>
        <dbReference type="ARBA" id="ARBA00023136"/>
    </source>
</evidence>
<dbReference type="PANTHER" id="PTHR34820:SF4">
    <property type="entry name" value="INNER MEMBRANE PROTEIN YEBZ"/>
    <property type="match status" value="1"/>
</dbReference>
<dbReference type="AlphaFoldDB" id="A0A1H0T5X3"/>
<keyword evidence="10" id="KW-1185">Reference proteome</keyword>
<evidence type="ECO:0000256" key="6">
    <source>
        <dbReference type="SAM" id="MobiDB-lite"/>
    </source>
</evidence>
<evidence type="ECO:0000256" key="4">
    <source>
        <dbReference type="ARBA" id="ARBA00022989"/>
    </source>
</evidence>
<feature type="transmembrane region" description="Helical" evidence="7">
    <location>
        <begin position="86"/>
        <end position="108"/>
    </location>
</feature>
<feature type="transmembrane region" description="Helical" evidence="7">
    <location>
        <begin position="511"/>
        <end position="535"/>
    </location>
</feature>
<dbReference type="Proteomes" id="UP000198741">
    <property type="component" value="Chromosome I"/>
</dbReference>
<feature type="compositionally biased region" description="Low complexity" evidence="6">
    <location>
        <begin position="738"/>
        <end position="751"/>
    </location>
</feature>
<keyword evidence="3 7" id="KW-0812">Transmembrane</keyword>
<feature type="transmembrane region" description="Helical" evidence="7">
    <location>
        <begin position="481"/>
        <end position="499"/>
    </location>
</feature>
<keyword evidence="2" id="KW-1003">Cell membrane</keyword>
<feature type="transmembrane region" description="Helical" evidence="7">
    <location>
        <begin position="596"/>
        <end position="617"/>
    </location>
</feature>
<evidence type="ECO:0000256" key="2">
    <source>
        <dbReference type="ARBA" id="ARBA00022475"/>
    </source>
</evidence>
<dbReference type="STRING" id="1090615.SAMN04515671_4484"/>
<feature type="transmembrane region" description="Helical" evidence="7">
    <location>
        <begin position="386"/>
        <end position="405"/>
    </location>
</feature>
<sequence>MRAGRLGWSHRDLRPGRASGSTGYPDQVPDATSLDAGDVLETDLPSDPAPTPPDAGVGEADAGGPIEPAEPDAPPAQTGPGDRWRVTAIALATVVIGACVSIVISIFLPSRYAVAGIADSGQFTELTLAGMKALFDLSAALTVGWLIAAFALAAPQKSGIFDVGGYRAIRAASLSAWVWTAVSLAMLPLTVADQRGITLARALNADDLKAGIQQFPVIRGYLICAVIAVLIALISRVVMRPGWAFVLLLAGIGALLPQALGGHASGTDDHDVAVDTMIFHLIGISIWIGGLLAFLGMVRQNVPHLPSIARRYSNLALIAFIAVALSGLVNAYIRITYVSDLWTTAYGRLVVVKAIALIALGIFGYAQRKRALPAIAGGKRRPLVRLAMMELVVMGATVGVAAALGRTAPPAPNGVLATGLNATVEPILGFPLSGPPTLLRLLFDWRFDYLLGTAAVVMAVLYLVAVRRLRRRGDAWPPGRTWGWMLGCLVILIATSSGLGRYASTQFSLHMIAHMLLGMVVPILLVLGAPVTLALRALPVAGRNNPPGLREGIVAAVHGRMARFLTHPLVVLPLFIGSFYAIYFTGLFDSMIQSHFGHLVMSVHFMVVGYLYYWVIIGIDPGPRRVQPMVKLALLLAALPFHAFFGLALMNSHSLLAANYYHDLALPWVTDLIGDQRLGGAIAWGATELPIIIVLIALLSQWAKADDRENKRVDRHKDLAGDEELQAYNNMLAGMAGPPTSDSSPPTASKTSSEEPPPADE</sequence>
<dbReference type="EMBL" id="LT629710">
    <property type="protein sequence ID" value="SDP49443.1"/>
    <property type="molecule type" value="Genomic_DNA"/>
</dbReference>
<feature type="transmembrane region" description="Helical" evidence="7">
    <location>
        <begin position="564"/>
        <end position="584"/>
    </location>
</feature>
<evidence type="ECO:0000256" key="7">
    <source>
        <dbReference type="SAM" id="Phobius"/>
    </source>
</evidence>
<feature type="transmembrane region" description="Helical" evidence="7">
    <location>
        <begin position="174"/>
        <end position="192"/>
    </location>
</feature>
<reference evidence="9 10" key="1">
    <citation type="submission" date="2016-10" db="EMBL/GenBank/DDBJ databases">
        <authorList>
            <person name="de Groot N.N."/>
        </authorList>
    </citation>
    <scope>NUCLEOTIDE SEQUENCE [LARGE SCALE GENOMIC DNA]</scope>
    <source>
        <strain evidence="10">P4-7,KCTC 19426,CECT 7604</strain>
    </source>
</reference>
<dbReference type="InterPro" id="IPR008457">
    <property type="entry name" value="Cu-R_CopD_dom"/>
</dbReference>
<gene>
    <name evidence="9" type="ORF">SAMN04515671_4484</name>
</gene>